<name>A0AAU9VEI0_9FIRM</name>
<dbReference type="AlphaFoldDB" id="A0AAU9VEI0"/>
<organism evidence="1 4">
    <name type="scientific">Erysipelothrix amsterdamensis</name>
    <dbReference type="NCBI Taxonomy" id="2929157"/>
    <lineage>
        <taxon>Bacteria</taxon>
        <taxon>Bacillati</taxon>
        <taxon>Bacillota</taxon>
        <taxon>Erysipelotrichia</taxon>
        <taxon>Erysipelotrichales</taxon>
        <taxon>Erysipelotrichaceae</taxon>
        <taxon>Erysipelothrix</taxon>
    </lineage>
</organism>
<dbReference type="Proteomes" id="UP001154111">
    <property type="component" value="Chromosome"/>
</dbReference>
<protein>
    <submittedName>
        <fullName evidence="1">Uncharacterized protein</fullName>
    </submittedName>
</protein>
<dbReference type="EMBL" id="OW659477">
    <property type="protein sequence ID" value="CAH2760735.1"/>
    <property type="molecule type" value="Genomic_DNA"/>
</dbReference>
<evidence type="ECO:0000313" key="3">
    <source>
        <dbReference type="Proteomes" id="UP001154095"/>
    </source>
</evidence>
<dbReference type="Proteomes" id="UP001154095">
    <property type="component" value="Chromosome"/>
</dbReference>
<reference evidence="1" key="1">
    <citation type="submission" date="2022-04" db="EMBL/GenBank/DDBJ databases">
        <authorList>
            <person name="Forde T."/>
        </authorList>
    </citation>
    <scope>NUCLEOTIDE SEQUENCE</scope>
    <source>
        <strain evidence="1">A18Y016a</strain>
        <strain evidence="2">A18Y020d</strain>
    </source>
</reference>
<accession>A0AAU9VEI0</accession>
<keyword evidence="3" id="KW-1185">Reference proteome</keyword>
<proteinExistence type="predicted"/>
<dbReference type="RefSeq" id="WP_254007086.1">
    <property type="nucleotide sequence ID" value="NZ_OW659477.1"/>
</dbReference>
<gene>
    <name evidence="1" type="ORF">ERYAMS2_00333</name>
    <name evidence="2" type="ORF">ERYAMS_00043</name>
</gene>
<evidence type="ECO:0000313" key="4">
    <source>
        <dbReference type="Proteomes" id="UP001154111"/>
    </source>
</evidence>
<evidence type="ECO:0000313" key="2">
    <source>
        <dbReference type="EMBL" id="CAH2760748.1"/>
    </source>
</evidence>
<evidence type="ECO:0000313" key="1">
    <source>
        <dbReference type="EMBL" id="CAH2760735.1"/>
    </source>
</evidence>
<sequence>MLQERINRVINNHQMSCEHRSHYLYILKGFNVVLDRFTVPVENLDVNRIEEQKNFYIKYEEAMTLGDGIIQRLKDNKYDIWIVEFNLFDGGYLAKRVLTDYLDATPLDDLFLVTYPELTWVESHKTIAIFNTDNPLKGIVDDSLDNEARLELFKNMK</sequence>
<dbReference type="EMBL" id="OW659496">
    <property type="protein sequence ID" value="CAH2760748.1"/>
    <property type="molecule type" value="Genomic_DNA"/>
</dbReference>